<accession>A0A6N9JZF8</accession>
<dbReference type="RefSeq" id="WP_161170502.1">
    <property type="nucleotide sequence ID" value="NZ_WWSF01000015.1"/>
</dbReference>
<keyword evidence="2" id="KW-0732">Signal</keyword>
<name>A0A6N9JZF8_9FIRM</name>
<sequence length="198" mass="22733">MRRKKWIILGVCMLFCMINIAGCVKKESKKITTGSSVDKIVKEKTEKKETQNTKRKETKKQQEEKSQESKGQGGQQTPGSDVDYDLTNMNKDMVYAAFYQLMVEPDKYIGKTLCIDGLYYTGQNEKTGTYYHYSIIKDALACCSQGLEFVWGDVLHVYSDEYPKDETEIEVKGTFKTYKEPGDDTLYCHLVNSEMQVK</sequence>
<dbReference type="Proteomes" id="UP000449249">
    <property type="component" value="Unassembled WGS sequence"/>
</dbReference>
<evidence type="ECO:0008006" key="5">
    <source>
        <dbReference type="Google" id="ProtNLM"/>
    </source>
</evidence>
<gene>
    <name evidence="3" type="ORF">GT576_14655</name>
</gene>
<evidence type="ECO:0000313" key="3">
    <source>
        <dbReference type="EMBL" id="MZK11544.1"/>
    </source>
</evidence>
<proteinExistence type="predicted"/>
<reference evidence="3 4" key="1">
    <citation type="journal article" date="2019" name="Nat. Med.">
        <title>A library of human gut bacterial isolates paired with longitudinal multiomics data enables mechanistic microbiome research.</title>
        <authorList>
            <person name="Poyet M."/>
            <person name="Groussin M."/>
            <person name="Gibbons S.M."/>
            <person name="Avila-Pacheco J."/>
            <person name="Jiang X."/>
            <person name="Kearney S.M."/>
            <person name="Perrotta A.R."/>
            <person name="Berdy B."/>
            <person name="Zhao S."/>
            <person name="Lieberman T.D."/>
            <person name="Swanson P.K."/>
            <person name="Smith M."/>
            <person name="Roesemann S."/>
            <person name="Alexander J.E."/>
            <person name="Rich S.A."/>
            <person name="Livny J."/>
            <person name="Vlamakis H."/>
            <person name="Clish C."/>
            <person name="Bullock K."/>
            <person name="Deik A."/>
            <person name="Scott J."/>
            <person name="Pierce K.A."/>
            <person name="Xavier R.J."/>
            <person name="Alm E.J."/>
        </authorList>
    </citation>
    <scope>NUCLEOTIDE SEQUENCE [LARGE SCALE GENOMIC DNA]</scope>
    <source>
        <strain evidence="3 4">BIOML-A1</strain>
    </source>
</reference>
<organism evidence="3 4">
    <name type="scientific">Dorea longicatena</name>
    <dbReference type="NCBI Taxonomy" id="88431"/>
    <lineage>
        <taxon>Bacteria</taxon>
        <taxon>Bacillati</taxon>
        <taxon>Bacillota</taxon>
        <taxon>Clostridia</taxon>
        <taxon>Lachnospirales</taxon>
        <taxon>Lachnospiraceae</taxon>
        <taxon>Dorea</taxon>
    </lineage>
</organism>
<feature type="compositionally biased region" description="Basic and acidic residues" evidence="1">
    <location>
        <begin position="39"/>
        <end position="68"/>
    </location>
</feature>
<evidence type="ECO:0000256" key="1">
    <source>
        <dbReference type="SAM" id="MobiDB-lite"/>
    </source>
</evidence>
<evidence type="ECO:0000256" key="2">
    <source>
        <dbReference type="SAM" id="SignalP"/>
    </source>
</evidence>
<dbReference type="AlphaFoldDB" id="A0A6N9JZF8"/>
<protein>
    <recommendedName>
        <fullName evidence="5">Lipoprotein</fullName>
    </recommendedName>
</protein>
<dbReference type="EMBL" id="WWSH01000016">
    <property type="protein sequence ID" value="MZK11544.1"/>
    <property type="molecule type" value="Genomic_DNA"/>
</dbReference>
<evidence type="ECO:0000313" key="4">
    <source>
        <dbReference type="Proteomes" id="UP000449249"/>
    </source>
</evidence>
<comment type="caution">
    <text evidence="3">The sequence shown here is derived from an EMBL/GenBank/DDBJ whole genome shotgun (WGS) entry which is preliminary data.</text>
</comment>
<feature type="chain" id="PRO_5039643445" description="Lipoprotein" evidence="2">
    <location>
        <begin position="22"/>
        <end position="198"/>
    </location>
</feature>
<feature type="signal peptide" evidence="2">
    <location>
        <begin position="1"/>
        <end position="21"/>
    </location>
</feature>
<feature type="region of interest" description="Disordered" evidence="1">
    <location>
        <begin position="38"/>
        <end position="82"/>
    </location>
</feature>